<dbReference type="AlphaFoldDB" id="A0A316ZYU1"/>
<accession>A0A316ZYU1</accession>
<dbReference type="Proteomes" id="UP000245464">
    <property type="component" value="Chromosome 2"/>
</dbReference>
<dbReference type="GeneID" id="90955495"/>
<evidence type="ECO:0000313" key="2">
    <source>
        <dbReference type="EMBL" id="KAF7574610.1"/>
    </source>
</evidence>
<dbReference type="KEGG" id="ptrr:90955495"/>
<proteinExistence type="predicted"/>
<dbReference type="EMBL" id="NQIK02000002">
    <property type="protein sequence ID" value="KAF7574610.1"/>
    <property type="molecule type" value="Genomic_DNA"/>
</dbReference>
<evidence type="ECO:0000313" key="3">
    <source>
        <dbReference type="Proteomes" id="UP000245464"/>
    </source>
</evidence>
<name>A0A316ZYU1_9PLEO</name>
<protein>
    <submittedName>
        <fullName evidence="2">Uncharacterized protein</fullName>
    </submittedName>
</protein>
<organism evidence="2 3">
    <name type="scientific">Pyrenophora tritici-repentis</name>
    <dbReference type="NCBI Taxonomy" id="45151"/>
    <lineage>
        <taxon>Eukaryota</taxon>
        <taxon>Fungi</taxon>
        <taxon>Dikarya</taxon>
        <taxon>Ascomycota</taxon>
        <taxon>Pezizomycotina</taxon>
        <taxon>Dothideomycetes</taxon>
        <taxon>Pleosporomycetidae</taxon>
        <taxon>Pleosporales</taxon>
        <taxon>Pleosporineae</taxon>
        <taxon>Pleosporaceae</taxon>
        <taxon>Pyrenophora</taxon>
    </lineage>
</organism>
<reference evidence="2 3" key="1">
    <citation type="journal article" date="2018" name="BMC Genomics">
        <title>Comparative genomics of the wheat fungal pathogen Pyrenophora tritici-repentis reveals chromosomal variations and genome plasticity.</title>
        <authorList>
            <person name="Moolhuijzen P."/>
            <person name="See P.T."/>
            <person name="Hane J.K."/>
            <person name="Shi G."/>
            <person name="Liu Z."/>
            <person name="Oliver R.P."/>
            <person name="Moffat C.S."/>
        </authorList>
    </citation>
    <scope>NUCLEOTIDE SEQUENCE [LARGE SCALE GENOMIC DNA]</scope>
    <source>
        <strain evidence="2">M4</strain>
    </source>
</reference>
<sequence>MDLGRKDWKERAIARQAARIALRGPDISPFDHLFYVRTATFPRGHRLNPERLRKMNIGEDLRPNEVHLIQQLMFQREDALAWEFQHMSQIHEDVQPPYKIRTIPHTAWQEKNFPLPKKLVPIVNAMVDVRAERGTFEHGDG</sequence>
<gene>
    <name evidence="2" type="ORF">PtrM4_062340</name>
    <name evidence="1" type="ORF">PtrM4_145810</name>
</gene>
<dbReference type="Proteomes" id="UP000245464">
    <property type="component" value="Chromosome 9"/>
</dbReference>
<dbReference type="RefSeq" id="XP_065964211.1">
    <property type="nucleotide sequence ID" value="XM_066105584.1"/>
</dbReference>
<comment type="caution">
    <text evidence="2">The sequence shown here is derived from an EMBL/GenBank/DDBJ whole genome shotgun (WGS) entry which is preliminary data.</text>
</comment>
<evidence type="ECO:0000313" key="1">
    <source>
        <dbReference type="EMBL" id="KAF7566261.1"/>
    </source>
</evidence>
<dbReference type="EMBL" id="NQIK02000009">
    <property type="protein sequence ID" value="KAF7566261.1"/>
    <property type="molecule type" value="Genomic_DNA"/>
</dbReference>